<keyword evidence="2" id="KW-0548">Nucleotidyltransferase</keyword>
<dbReference type="InterPro" id="IPR049180">
    <property type="entry name" value="MdcG_C"/>
</dbReference>
<feature type="domain" description="Phosphoribosyl-dephospho-CoA transferase MdcG C-terminal" evidence="3">
    <location>
        <begin position="105"/>
        <end position="213"/>
    </location>
</feature>
<dbReference type="RefSeq" id="WP_161038687.1">
    <property type="nucleotide sequence ID" value="NZ_WWCM01000004.1"/>
</dbReference>
<gene>
    <name evidence="5" type="primary">mdcG</name>
    <name evidence="5" type="ORF">GTP27_08250</name>
</gene>
<dbReference type="EMBL" id="WWCM01000004">
    <property type="protein sequence ID" value="MYM39321.1"/>
    <property type="molecule type" value="Genomic_DNA"/>
</dbReference>
<protein>
    <submittedName>
        <fullName evidence="5">Malonate decarboxylase holo-[acyl-carrier-protein] synthase</fullName>
    </submittedName>
</protein>
<name>A0ABW9VI76_9BURK</name>
<reference evidence="5 6" key="1">
    <citation type="submission" date="2019-12" db="EMBL/GenBank/DDBJ databases">
        <title>Novel species isolated from a subtropical stream in China.</title>
        <authorList>
            <person name="Lu H."/>
        </authorList>
    </citation>
    <scope>NUCLEOTIDE SEQUENCE [LARGE SCALE GENOMIC DNA]</scope>
    <source>
        <strain evidence="5 6">CY13W</strain>
    </source>
</reference>
<dbReference type="Pfam" id="PF20866">
    <property type="entry name" value="MdcG_N"/>
    <property type="match status" value="1"/>
</dbReference>
<organism evidence="5 6">
    <name type="scientific">Duganella qianjiadongensis</name>
    <dbReference type="NCBI Taxonomy" id="2692176"/>
    <lineage>
        <taxon>Bacteria</taxon>
        <taxon>Pseudomonadati</taxon>
        <taxon>Pseudomonadota</taxon>
        <taxon>Betaproteobacteria</taxon>
        <taxon>Burkholderiales</taxon>
        <taxon>Oxalobacteraceae</taxon>
        <taxon>Telluria group</taxon>
        <taxon>Duganella</taxon>
    </lineage>
</organism>
<evidence type="ECO:0000259" key="4">
    <source>
        <dbReference type="Pfam" id="PF20866"/>
    </source>
</evidence>
<evidence type="ECO:0000259" key="3">
    <source>
        <dbReference type="Pfam" id="PF10620"/>
    </source>
</evidence>
<keyword evidence="1" id="KW-0808">Transferase</keyword>
<comment type="caution">
    <text evidence="5">The sequence shown here is derived from an EMBL/GenBank/DDBJ whole genome shotgun (WGS) entry which is preliminary data.</text>
</comment>
<dbReference type="Pfam" id="PF10620">
    <property type="entry name" value="MdcG"/>
    <property type="match status" value="1"/>
</dbReference>
<evidence type="ECO:0000313" key="6">
    <source>
        <dbReference type="Proteomes" id="UP000478090"/>
    </source>
</evidence>
<feature type="domain" description="Phosphoribosyl-dephospho-CoA transferase MdcG N-terminal" evidence="4">
    <location>
        <begin position="11"/>
        <end position="92"/>
    </location>
</feature>
<dbReference type="NCBIfam" id="TIGR03135">
    <property type="entry name" value="malonate_mdcG"/>
    <property type="match status" value="1"/>
</dbReference>
<dbReference type="InterPro" id="IPR048903">
    <property type="entry name" value="MdcG_N"/>
</dbReference>
<proteinExistence type="predicted"/>
<evidence type="ECO:0000256" key="2">
    <source>
        <dbReference type="ARBA" id="ARBA00022695"/>
    </source>
</evidence>
<evidence type="ECO:0000313" key="5">
    <source>
        <dbReference type="EMBL" id="MYM39321.1"/>
    </source>
</evidence>
<evidence type="ECO:0000256" key="1">
    <source>
        <dbReference type="ARBA" id="ARBA00022679"/>
    </source>
</evidence>
<sequence length="224" mass="24569">MPAASALRTARHQLVWLDASGWQAALAGASPEHRDALLLWQQRQAPLVVRRHEPDARPSQICLGLPMPPDAISGHKLRIALKAERRHIAHIKPALPLHLTLGIVTPWQDSLAEFAHAAQPFGLQVYGSMAMQVLTGLPYLSDSSDIDLLFHPRSARQLEQYLTLLTAYAGCLPLDGEIIFPGDQAVAWKEWRQAQTSQAKVLVKTGAGVRLSDTASLLATLEQH</sequence>
<dbReference type="Proteomes" id="UP000478090">
    <property type="component" value="Unassembled WGS sequence"/>
</dbReference>
<keyword evidence="6" id="KW-1185">Reference proteome</keyword>
<accession>A0ABW9VI76</accession>
<dbReference type="InterPro" id="IPR017557">
    <property type="entry name" value="Holo-ACP_synthase"/>
</dbReference>